<evidence type="ECO:0000256" key="1">
    <source>
        <dbReference type="ARBA" id="ARBA00022605"/>
    </source>
</evidence>
<protein>
    <submittedName>
        <fullName evidence="7">Shikimate kinase 2</fullName>
        <ecNumber evidence="7">2.7.1.71</ecNumber>
    </submittedName>
</protein>
<evidence type="ECO:0000256" key="5">
    <source>
        <dbReference type="ARBA" id="ARBA00022840"/>
    </source>
</evidence>
<organism evidence="7">
    <name type="scientific">bioreactor metagenome</name>
    <dbReference type="NCBI Taxonomy" id="1076179"/>
    <lineage>
        <taxon>unclassified sequences</taxon>
        <taxon>metagenomes</taxon>
        <taxon>ecological metagenomes</taxon>
    </lineage>
</organism>
<evidence type="ECO:0000256" key="3">
    <source>
        <dbReference type="ARBA" id="ARBA00022741"/>
    </source>
</evidence>
<dbReference type="GO" id="GO:0008652">
    <property type="term" value="P:amino acid biosynthetic process"/>
    <property type="evidence" value="ECO:0007669"/>
    <property type="project" value="UniProtKB-KW"/>
</dbReference>
<dbReference type="Pfam" id="PF01202">
    <property type="entry name" value="SKI"/>
    <property type="match status" value="1"/>
</dbReference>
<keyword evidence="3" id="KW-0547">Nucleotide-binding</keyword>
<keyword evidence="2 7" id="KW-0808">Transferase</keyword>
<dbReference type="InterPro" id="IPR000623">
    <property type="entry name" value="Shikimate_kinase/TSH1"/>
</dbReference>
<dbReference type="GO" id="GO:0005829">
    <property type="term" value="C:cytosol"/>
    <property type="evidence" value="ECO:0007669"/>
    <property type="project" value="TreeGrafter"/>
</dbReference>
<evidence type="ECO:0000256" key="4">
    <source>
        <dbReference type="ARBA" id="ARBA00022777"/>
    </source>
</evidence>
<dbReference type="EC" id="2.7.1.71" evidence="7"/>
<sequence>MKDLGKNIILIGLPGAGKTTLGKLLSNITGFRFIDSDAFIEEKTGESITDLFQIGEDYFRNIESDAYKEIADSEDTIVSTGGGVVKRSENIVALKKSGTVYYIDRAVEDITHDIEVSHRPLLKDGLERLHALKAEREALYQDAADFVVKNDKPLEEIAAEIIACHFGAGKEGSAHDNPQ</sequence>
<accession>A0A645B3R2</accession>
<dbReference type="AlphaFoldDB" id="A0A645B3R2"/>
<dbReference type="PRINTS" id="PR01100">
    <property type="entry name" value="SHIKIMTKNASE"/>
</dbReference>
<dbReference type="SUPFAM" id="SSF52540">
    <property type="entry name" value="P-loop containing nucleoside triphosphate hydrolases"/>
    <property type="match status" value="1"/>
</dbReference>
<keyword evidence="4 7" id="KW-0418">Kinase</keyword>
<dbReference type="GO" id="GO:0009073">
    <property type="term" value="P:aromatic amino acid family biosynthetic process"/>
    <property type="evidence" value="ECO:0007669"/>
    <property type="project" value="UniProtKB-KW"/>
</dbReference>
<dbReference type="PANTHER" id="PTHR21087">
    <property type="entry name" value="SHIKIMATE KINASE"/>
    <property type="match status" value="1"/>
</dbReference>
<name>A0A645B3R2_9ZZZZ</name>
<gene>
    <name evidence="7" type="primary">aroL_3</name>
    <name evidence="7" type="ORF">SDC9_106051</name>
</gene>
<dbReference type="CDD" id="cd00464">
    <property type="entry name" value="SK"/>
    <property type="match status" value="1"/>
</dbReference>
<dbReference type="InterPro" id="IPR027417">
    <property type="entry name" value="P-loop_NTPase"/>
</dbReference>
<comment type="caution">
    <text evidence="7">The sequence shown here is derived from an EMBL/GenBank/DDBJ whole genome shotgun (WGS) entry which is preliminary data.</text>
</comment>
<evidence type="ECO:0000313" key="7">
    <source>
        <dbReference type="EMBL" id="MPM59211.1"/>
    </source>
</evidence>
<proteinExistence type="inferred from homology"/>
<keyword evidence="6" id="KW-0057">Aromatic amino acid biosynthesis</keyword>
<dbReference type="GO" id="GO:0004765">
    <property type="term" value="F:shikimate kinase activity"/>
    <property type="evidence" value="ECO:0007669"/>
    <property type="project" value="UniProtKB-EC"/>
</dbReference>
<dbReference type="EMBL" id="VSSQ01017175">
    <property type="protein sequence ID" value="MPM59211.1"/>
    <property type="molecule type" value="Genomic_DNA"/>
</dbReference>
<reference evidence="7" key="1">
    <citation type="submission" date="2019-08" db="EMBL/GenBank/DDBJ databases">
        <authorList>
            <person name="Kucharzyk K."/>
            <person name="Murdoch R.W."/>
            <person name="Higgins S."/>
            <person name="Loffler F."/>
        </authorList>
    </citation>
    <scope>NUCLEOTIDE SEQUENCE</scope>
</reference>
<dbReference type="PANTHER" id="PTHR21087:SF16">
    <property type="entry name" value="SHIKIMATE KINASE 1, CHLOROPLASTIC"/>
    <property type="match status" value="1"/>
</dbReference>
<dbReference type="GO" id="GO:0005524">
    <property type="term" value="F:ATP binding"/>
    <property type="evidence" value="ECO:0007669"/>
    <property type="project" value="UniProtKB-KW"/>
</dbReference>
<keyword evidence="1" id="KW-0028">Amino-acid biosynthesis</keyword>
<dbReference type="Gene3D" id="3.40.50.300">
    <property type="entry name" value="P-loop containing nucleotide triphosphate hydrolases"/>
    <property type="match status" value="1"/>
</dbReference>
<keyword evidence="5" id="KW-0067">ATP-binding</keyword>
<dbReference type="InterPro" id="IPR031322">
    <property type="entry name" value="Shikimate/glucono_kinase"/>
</dbReference>
<evidence type="ECO:0000256" key="6">
    <source>
        <dbReference type="ARBA" id="ARBA00023141"/>
    </source>
</evidence>
<dbReference type="HAMAP" id="MF_00109">
    <property type="entry name" value="Shikimate_kinase"/>
    <property type="match status" value="1"/>
</dbReference>
<evidence type="ECO:0000256" key="2">
    <source>
        <dbReference type="ARBA" id="ARBA00022679"/>
    </source>
</evidence>